<proteinExistence type="predicted"/>
<evidence type="ECO:0000313" key="2">
    <source>
        <dbReference type="WBParaSite" id="L893_g5618.t1"/>
    </source>
</evidence>
<dbReference type="Gene3D" id="3.30.200.20">
    <property type="entry name" value="Phosphorylase Kinase, domain 1"/>
    <property type="match status" value="1"/>
</dbReference>
<keyword evidence="1" id="KW-1185">Reference proteome</keyword>
<name>A0A1I8AGW9_9BILA</name>
<sequence length="79" mass="9444">MQKTLVIDPDERYDITQALDHDYPKYWLDVEETNVPSLDLSDYNEEVVVSKQDQSVDHYRDLIRRQLEEYGELHDVFLG</sequence>
<protein>
    <submittedName>
        <fullName evidence="2">DUF2247 family protein</fullName>
    </submittedName>
</protein>
<dbReference type="Gene3D" id="1.10.510.10">
    <property type="entry name" value="Transferase(Phosphotransferase) domain 1"/>
    <property type="match status" value="1"/>
</dbReference>
<reference evidence="2" key="1">
    <citation type="submission" date="2016-11" db="UniProtKB">
        <authorList>
            <consortium name="WormBaseParasite"/>
        </authorList>
    </citation>
    <scope>IDENTIFICATION</scope>
</reference>
<dbReference type="AlphaFoldDB" id="A0A1I8AGW9"/>
<dbReference type="WBParaSite" id="L893_g5618.t1">
    <property type="protein sequence ID" value="L893_g5618.t1"/>
    <property type="gene ID" value="L893_g5618"/>
</dbReference>
<organism evidence="1 2">
    <name type="scientific">Steinernema glaseri</name>
    <dbReference type="NCBI Taxonomy" id="37863"/>
    <lineage>
        <taxon>Eukaryota</taxon>
        <taxon>Metazoa</taxon>
        <taxon>Ecdysozoa</taxon>
        <taxon>Nematoda</taxon>
        <taxon>Chromadorea</taxon>
        <taxon>Rhabditida</taxon>
        <taxon>Tylenchina</taxon>
        <taxon>Panagrolaimomorpha</taxon>
        <taxon>Strongyloidoidea</taxon>
        <taxon>Steinernematidae</taxon>
        <taxon>Steinernema</taxon>
    </lineage>
</organism>
<accession>A0A1I8AGW9</accession>
<dbReference type="Proteomes" id="UP000095287">
    <property type="component" value="Unplaced"/>
</dbReference>
<evidence type="ECO:0000313" key="1">
    <source>
        <dbReference type="Proteomes" id="UP000095287"/>
    </source>
</evidence>